<reference evidence="1" key="1">
    <citation type="submission" date="2006-10" db="EMBL/GenBank/DDBJ databases">
        <authorList>
            <person name="Amadeo P."/>
            <person name="Zhao Q."/>
            <person name="Wortman J."/>
            <person name="Fraser-Liggett C."/>
            <person name="Carlton J."/>
        </authorList>
    </citation>
    <scope>NUCLEOTIDE SEQUENCE</scope>
    <source>
        <strain evidence="1">G3</strain>
    </source>
</reference>
<dbReference type="VEuPathDB" id="TrichDB:TVAG_516120"/>
<dbReference type="EMBL" id="DS117820">
    <property type="protein sequence ID" value="EAX81239.1"/>
    <property type="molecule type" value="Genomic_DNA"/>
</dbReference>
<sequence length="636" mass="73979">MTKVFENYPNKVELVDWSKTLKKLVSQTYQIQGIPNFSNSQFSFLIRQKLKRFTAIDKEVGIPNNDRFIPLTEYTSSNEEAIAGSPSTETFFVYTKQLENYEKIKFKLSKQTNTLKYIGFITDDWDTVFLSLFDMNIYSDKGFTKYTGSQSKVVLSIVDNYLLFGDVKVDSHALKKRWVFMITVCDNSPIKYKISKKLIRTAIKPASVSQMEPHNFDVQAIFPIICLGKQVDLRDHSNMIVSEILDGHRFRIEGTNNSSNAYVQYDVSAFQFNVHYTPFDTLMNNAELSYRIGNRTDILRDLLSTCKSYSQSILKGLYKYYAAKINSEMAIPRIAKLTETSSNSEVNDIKKLIKGFENKVLQEIEEGVRKIENDSSFAQCQDINELSSYKFGYFQIALFQAWDHCIFFNKTFIDGLKLFYKYKKSCLGFIPMILRAFEKEIPSNLSDAKMVLEFFNTPNFDSYFRDMDKMNIRDYFNRLVIFIFERKPDTIVKKQNHSELINECAKTYIPSLWELGQDSSNCERRMPLLLLYSDEGASFNKFVSTGSIYYPIEILLTNGKTEILPKGKCPNPYQCKGYRYHFGADGNQVLEDWRNYKLKDFRELYNLLLVQYILKNKIAESQIGDYPAIVLYFVNI</sequence>
<organism evidence="1 2">
    <name type="scientific">Trichomonas vaginalis (strain ATCC PRA-98 / G3)</name>
    <dbReference type="NCBI Taxonomy" id="412133"/>
    <lineage>
        <taxon>Eukaryota</taxon>
        <taxon>Metamonada</taxon>
        <taxon>Parabasalia</taxon>
        <taxon>Trichomonadida</taxon>
        <taxon>Trichomonadidae</taxon>
        <taxon>Trichomonas</taxon>
    </lineage>
</organism>
<evidence type="ECO:0000313" key="1">
    <source>
        <dbReference type="EMBL" id="EAX81239.1"/>
    </source>
</evidence>
<keyword evidence="2" id="KW-1185">Reference proteome</keyword>
<dbReference type="InParanoid" id="A2GNM8"/>
<dbReference type="AlphaFoldDB" id="A2GNM8"/>
<protein>
    <submittedName>
        <fullName evidence="1">Uncharacterized protein</fullName>
    </submittedName>
</protein>
<proteinExistence type="predicted"/>
<dbReference type="VEuPathDB" id="TrichDB:TVAGG3_0894490"/>
<feature type="non-terminal residue" evidence="1">
    <location>
        <position position="636"/>
    </location>
</feature>
<accession>A2GNM8</accession>
<dbReference type="Proteomes" id="UP000001542">
    <property type="component" value="Unassembled WGS sequence"/>
</dbReference>
<reference evidence="1" key="2">
    <citation type="journal article" date="2007" name="Science">
        <title>Draft genome sequence of the sexually transmitted pathogen Trichomonas vaginalis.</title>
        <authorList>
            <person name="Carlton J.M."/>
            <person name="Hirt R.P."/>
            <person name="Silva J.C."/>
            <person name="Delcher A.L."/>
            <person name="Schatz M."/>
            <person name="Zhao Q."/>
            <person name="Wortman J.R."/>
            <person name="Bidwell S.L."/>
            <person name="Alsmark U.C.M."/>
            <person name="Besteiro S."/>
            <person name="Sicheritz-Ponten T."/>
            <person name="Noel C.J."/>
            <person name="Dacks J.B."/>
            <person name="Foster P.G."/>
            <person name="Simillion C."/>
            <person name="Van de Peer Y."/>
            <person name="Miranda-Saavedra D."/>
            <person name="Barton G.J."/>
            <person name="Westrop G.D."/>
            <person name="Mueller S."/>
            <person name="Dessi D."/>
            <person name="Fiori P.L."/>
            <person name="Ren Q."/>
            <person name="Paulsen I."/>
            <person name="Zhang H."/>
            <person name="Bastida-Corcuera F.D."/>
            <person name="Simoes-Barbosa A."/>
            <person name="Brown M.T."/>
            <person name="Hayes R.D."/>
            <person name="Mukherjee M."/>
            <person name="Okumura C.Y."/>
            <person name="Schneider R."/>
            <person name="Smith A.J."/>
            <person name="Vanacova S."/>
            <person name="Villalvazo M."/>
            <person name="Haas B.J."/>
            <person name="Pertea M."/>
            <person name="Feldblyum T.V."/>
            <person name="Utterback T.R."/>
            <person name="Shu C.L."/>
            <person name="Osoegawa K."/>
            <person name="de Jong P.J."/>
            <person name="Hrdy I."/>
            <person name="Horvathova L."/>
            <person name="Zubacova Z."/>
            <person name="Dolezal P."/>
            <person name="Malik S.B."/>
            <person name="Logsdon J.M. Jr."/>
            <person name="Henze K."/>
            <person name="Gupta A."/>
            <person name="Wang C.C."/>
            <person name="Dunne R.L."/>
            <person name="Upcroft J.A."/>
            <person name="Upcroft P."/>
            <person name="White O."/>
            <person name="Salzberg S.L."/>
            <person name="Tang P."/>
            <person name="Chiu C.-H."/>
            <person name="Lee Y.-S."/>
            <person name="Embley T.M."/>
            <person name="Coombs G.H."/>
            <person name="Mottram J.C."/>
            <person name="Tachezy J."/>
            <person name="Fraser-Liggett C.M."/>
            <person name="Johnson P.J."/>
        </authorList>
    </citation>
    <scope>NUCLEOTIDE SEQUENCE [LARGE SCALE GENOMIC DNA]</scope>
    <source>
        <strain evidence="1">G3</strain>
    </source>
</reference>
<evidence type="ECO:0000313" key="2">
    <source>
        <dbReference type="Proteomes" id="UP000001542"/>
    </source>
</evidence>
<gene>
    <name evidence="1" type="ORF">TVAG_516120</name>
</gene>
<name>A2GNM8_TRIV3</name>